<feature type="region of interest" description="Disordered" evidence="2">
    <location>
        <begin position="285"/>
        <end position="358"/>
    </location>
</feature>
<accession>A0A8H6MB23</accession>
<feature type="compositionally biased region" description="Low complexity" evidence="2">
    <location>
        <begin position="206"/>
        <end position="237"/>
    </location>
</feature>
<evidence type="ECO:0000259" key="3">
    <source>
        <dbReference type="Pfam" id="PF07814"/>
    </source>
</evidence>
<keyword evidence="5" id="KW-1185">Reference proteome</keyword>
<dbReference type="Gene3D" id="1.25.10.10">
    <property type="entry name" value="Leucine-rich Repeat Variant"/>
    <property type="match status" value="1"/>
</dbReference>
<sequence>MPPTTTYGKRSVKRKNTFEARTDGFGETSTAAVVEERVNDDDELLLQPTRTDAPKKRRVESMQPSNKKRASPVEVSTEEEEDRVSPEPRPALNTKVKPLKTYGTPKKSTAPPRQPSPPVSSLGTPGKSTKASANLFPSSVVSPTTPSRTNSPTKLAKRMLARSKTETAVESQRNLFVSPAKRTQSMTSISSLDQTSTPIQSPSRPSLRTNTLLETSSTTAASSTSSASILPLPTPALNSLGASVSRTYAGRSRSYLVPLAPVGNGLGEEEEDEFSRESYTALRERWGVDQSEDDPYYDLDNTRRDDSASSQSPSPLKRTYSGKGNKSASNTPNASPTKGREKNKGIRPPPLPPGMMNPLKSITELRNKGETRRFLDEVAYLLDGMAKSQSAGLIRASAQEMVTKLCDTEFFRKAKAADVFTKVFDLLTSVGIGRGDKVLDTIFVFFIALISKDLPSLNELASHIPDPSPTSSSAKGKGKAPTEVPPQPLVDTLFSVLDASYSSGSDPLLLVGPGSTHSDAELRKAGLGKKEKITMTSILSAIKNKSGIFPTTTKITTSLLITHILQSLPPSLISQNHLPTLLHSLRESLQPLSAWSSQASWKLSLDRDVDFENVYGHLRLLDLYLLGQWAGDDREAQSQNSDGSVNAAVLVSARGDWLVRGLISLGIHAEIALKREKDGEGEEGVDYEGATKCLESVLRVLVSVTHGDEAWARNVALENTWALRGRAKVEMQTGIKGEEEGVDGGEKEDGTEEGHGASQREKAKALDRLCLSLALLTNLVQALDEVKDLIRETYLDPSCRLRRGQCLDACSCPKVHNASALEILVQLYTRQPEMAPVKVEDDEEERLQIDADASFLRGHLGVLFGLCMQGSAANQTALLELLPGSQRKIKLNRLVEQARQFVAFFAVGIPRESSSRVGTEIVRFLEELRDGSH</sequence>
<feature type="region of interest" description="Disordered" evidence="2">
    <location>
        <begin position="1"/>
        <end position="240"/>
    </location>
</feature>
<comment type="caution">
    <text evidence="4">The sequence shown here is derived from an EMBL/GenBank/DDBJ whole genome shotgun (WGS) entry which is preliminary data.</text>
</comment>
<evidence type="ECO:0000256" key="2">
    <source>
        <dbReference type="SAM" id="MobiDB-lite"/>
    </source>
</evidence>
<dbReference type="InterPro" id="IPR022771">
    <property type="entry name" value="WAPL_C"/>
</dbReference>
<dbReference type="EMBL" id="JACGCI010000009">
    <property type="protein sequence ID" value="KAF6761780.1"/>
    <property type="molecule type" value="Genomic_DNA"/>
</dbReference>
<comment type="similarity">
    <text evidence="1">Belongs to the WAPL family.</text>
</comment>
<feature type="domain" description="Wings apart-like protein C-terminal" evidence="3">
    <location>
        <begin position="359"/>
        <end position="427"/>
    </location>
</feature>
<proteinExistence type="inferred from homology"/>
<feature type="compositionally biased region" description="Basic and acidic residues" evidence="2">
    <location>
        <begin position="736"/>
        <end position="760"/>
    </location>
</feature>
<feature type="compositionally biased region" description="Polar residues" evidence="2">
    <location>
        <begin position="322"/>
        <end position="336"/>
    </location>
</feature>
<feature type="compositionally biased region" description="Polar residues" evidence="2">
    <location>
        <begin position="166"/>
        <end position="204"/>
    </location>
</feature>
<dbReference type="InterPro" id="IPR039874">
    <property type="entry name" value="WAPL"/>
</dbReference>
<feature type="compositionally biased region" description="Polar residues" evidence="2">
    <location>
        <begin position="119"/>
        <end position="136"/>
    </location>
</feature>
<dbReference type="Pfam" id="PF07814">
    <property type="entry name" value="WAPL"/>
    <property type="match status" value="1"/>
</dbReference>
<dbReference type="PANTHER" id="PTHR22100:SF13">
    <property type="entry name" value="WINGS APART-LIKE PROTEIN HOMOLOG"/>
    <property type="match status" value="1"/>
</dbReference>
<dbReference type="Proteomes" id="UP000521943">
    <property type="component" value="Unassembled WGS sequence"/>
</dbReference>
<reference evidence="4 5" key="1">
    <citation type="submission" date="2020-07" db="EMBL/GenBank/DDBJ databases">
        <title>Comparative genomics of pyrophilous fungi reveals a link between fire events and developmental genes.</title>
        <authorList>
            <consortium name="DOE Joint Genome Institute"/>
            <person name="Steindorff A.S."/>
            <person name="Carver A."/>
            <person name="Calhoun S."/>
            <person name="Stillman K."/>
            <person name="Liu H."/>
            <person name="Lipzen A."/>
            <person name="Pangilinan J."/>
            <person name="Labutti K."/>
            <person name="Bruns T.D."/>
            <person name="Grigoriev I.V."/>
        </authorList>
    </citation>
    <scope>NUCLEOTIDE SEQUENCE [LARGE SCALE GENOMIC DNA]</scope>
    <source>
        <strain evidence="4 5">CBS 144469</strain>
    </source>
</reference>
<evidence type="ECO:0000313" key="4">
    <source>
        <dbReference type="EMBL" id="KAF6761780.1"/>
    </source>
</evidence>
<evidence type="ECO:0000313" key="5">
    <source>
        <dbReference type="Proteomes" id="UP000521943"/>
    </source>
</evidence>
<dbReference type="AlphaFoldDB" id="A0A8H6MB23"/>
<feature type="region of interest" description="Disordered" evidence="2">
    <location>
        <begin position="461"/>
        <end position="484"/>
    </location>
</feature>
<gene>
    <name evidence="4" type="ORF">DFP72DRAFT_879636</name>
</gene>
<evidence type="ECO:0000256" key="1">
    <source>
        <dbReference type="ARBA" id="ARBA00006854"/>
    </source>
</evidence>
<organism evidence="4 5">
    <name type="scientific">Ephemerocybe angulata</name>
    <dbReference type="NCBI Taxonomy" id="980116"/>
    <lineage>
        <taxon>Eukaryota</taxon>
        <taxon>Fungi</taxon>
        <taxon>Dikarya</taxon>
        <taxon>Basidiomycota</taxon>
        <taxon>Agaricomycotina</taxon>
        <taxon>Agaricomycetes</taxon>
        <taxon>Agaricomycetidae</taxon>
        <taxon>Agaricales</taxon>
        <taxon>Agaricineae</taxon>
        <taxon>Psathyrellaceae</taxon>
        <taxon>Ephemerocybe</taxon>
    </lineage>
</organism>
<dbReference type="OrthoDB" id="78088at2759"/>
<dbReference type="InterPro" id="IPR011989">
    <property type="entry name" value="ARM-like"/>
</dbReference>
<feature type="compositionally biased region" description="Low complexity" evidence="2">
    <location>
        <begin position="137"/>
        <end position="153"/>
    </location>
</feature>
<feature type="region of interest" description="Disordered" evidence="2">
    <location>
        <begin position="734"/>
        <end position="760"/>
    </location>
</feature>
<dbReference type="PANTHER" id="PTHR22100">
    <property type="entry name" value="WINGS APART-LIKE PROTEIN HOMOLOG"/>
    <property type="match status" value="1"/>
</dbReference>
<protein>
    <recommendedName>
        <fullName evidence="3">Wings apart-like protein C-terminal domain-containing protein</fullName>
    </recommendedName>
</protein>
<name>A0A8H6MB23_9AGAR</name>